<evidence type="ECO:0000313" key="2">
    <source>
        <dbReference type="EMBL" id="MBH8595265.1"/>
    </source>
</evidence>
<evidence type="ECO:0000313" key="3">
    <source>
        <dbReference type="Proteomes" id="UP000633619"/>
    </source>
</evidence>
<feature type="transmembrane region" description="Helical" evidence="1">
    <location>
        <begin position="216"/>
        <end position="243"/>
    </location>
</feature>
<reference evidence="2 3" key="1">
    <citation type="submission" date="2020-12" db="EMBL/GenBank/DDBJ databases">
        <title>WGS of Thermoactinomyces spp.</title>
        <authorList>
            <person name="Cheng K."/>
        </authorList>
    </citation>
    <scope>NUCLEOTIDE SEQUENCE [LARGE SCALE GENOMIC DNA]</scope>
    <source>
        <strain evidence="3">CICC 10671\DSM 43846</strain>
    </source>
</reference>
<keyword evidence="1" id="KW-1133">Transmembrane helix</keyword>
<dbReference type="EMBL" id="JAECVW010000003">
    <property type="protein sequence ID" value="MBH8595265.1"/>
    <property type="molecule type" value="Genomic_DNA"/>
</dbReference>
<dbReference type="AlphaFoldDB" id="A0A8I1A9A2"/>
<keyword evidence="1" id="KW-0812">Transmembrane</keyword>
<gene>
    <name evidence="2" type="ORF">I8U20_07965</name>
</gene>
<organism evidence="2 3">
    <name type="scientific">Thermoactinomyces intermedius</name>
    <dbReference type="NCBI Taxonomy" id="2024"/>
    <lineage>
        <taxon>Bacteria</taxon>
        <taxon>Bacillati</taxon>
        <taxon>Bacillota</taxon>
        <taxon>Bacilli</taxon>
        <taxon>Bacillales</taxon>
        <taxon>Thermoactinomycetaceae</taxon>
        <taxon>Thermoactinomyces</taxon>
    </lineage>
</organism>
<feature type="transmembrane region" description="Helical" evidence="1">
    <location>
        <begin position="263"/>
        <end position="288"/>
    </location>
</feature>
<dbReference type="PANTHER" id="PTHR37814">
    <property type="entry name" value="CONSERVED MEMBRANE PROTEIN"/>
    <property type="match status" value="1"/>
</dbReference>
<feature type="transmembrane region" description="Helical" evidence="1">
    <location>
        <begin position="300"/>
        <end position="318"/>
    </location>
</feature>
<feature type="transmembrane region" description="Helical" evidence="1">
    <location>
        <begin position="118"/>
        <end position="136"/>
    </location>
</feature>
<keyword evidence="3" id="KW-1185">Reference proteome</keyword>
<keyword evidence="1" id="KW-0472">Membrane</keyword>
<proteinExistence type="predicted"/>
<sequence>MWSLRRWSLVLRISFVYAGTAVGAGFASGQEIMQFFTSHGKDSIWAVLFAVGMFSWLGVRMLLLGSRLGTPSYEDFNCYLFGEYWGKWMSRLISLMLFGITTAMLSGSGALFEEQLGLSFHLGVLATIFIAYVVILRGMDGILSVNSLVVPMMLLFIGMVALHTWKTADWSSYMPFPLGPSRYHWLVPSLIYVAYNLSLMQAVLIPLGAKVADEPVVMAGGLLGGLGLGLMLFASNLAMQIYWTDVSHLKIPMAFVISRLGAGLKYFFLLVMWAEILTTLIGNVYGLTVSLKPWIPYRPATVMAVIFGLGYLFSLFGFPVLIGFLYPFFGYAGLMTLIRLALCRLPA</sequence>
<feature type="transmembrane region" description="Helical" evidence="1">
    <location>
        <begin position="92"/>
        <end position="112"/>
    </location>
</feature>
<dbReference type="InterPro" id="IPR038728">
    <property type="entry name" value="YkvI-like"/>
</dbReference>
<feature type="transmembrane region" description="Helical" evidence="1">
    <location>
        <begin position="148"/>
        <end position="165"/>
    </location>
</feature>
<dbReference type="PANTHER" id="PTHR37814:SF1">
    <property type="entry name" value="MEMBRANE PROTEIN"/>
    <property type="match status" value="1"/>
</dbReference>
<feature type="transmembrane region" description="Helical" evidence="1">
    <location>
        <begin position="185"/>
        <end position="204"/>
    </location>
</feature>
<evidence type="ECO:0008006" key="4">
    <source>
        <dbReference type="Google" id="ProtNLM"/>
    </source>
</evidence>
<protein>
    <recommendedName>
        <fullName evidence="4">Membrane protein YkvI</fullName>
    </recommendedName>
</protein>
<dbReference type="Proteomes" id="UP000633619">
    <property type="component" value="Unassembled WGS sequence"/>
</dbReference>
<dbReference type="RefSeq" id="WP_181731555.1">
    <property type="nucleotide sequence ID" value="NZ_JACEIR010000002.1"/>
</dbReference>
<comment type="caution">
    <text evidence="2">The sequence shown here is derived from an EMBL/GenBank/DDBJ whole genome shotgun (WGS) entry which is preliminary data.</text>
</comment>
<evidence type="ECO:0000256" key="1">
    <source>
        <dbReference type="SAM" id="Phobius"/>
    </source>
</evidence>
<name>A0A8I1A9A2_THEIN</name>
<feature type="transmembrane region" description="Helical" evidence="1">
    <location>
        <begin position="43"/>
        <end position="63"/>
    </location>
</feature>
<accession>A0A8I1A9A2</accession>